<proteinExistence type="predicted"/>
<evidence type="ECO:0000313" key="4">
    <source>
        <dbReference type="Proteomes" id="UP000595095"/>
    </source>
</evidence>
<dbReference type="SUPFAM" id="SSF53474">
    <property type="entry name" value="alpha/beta-Hydrolases"/>
    <property type="match status" value="1"/>
</dbReference>
<dbReference type="GO" id="GO:0016787">
    <property type="term" value="F:hydrolase activity"/>
    <property type="evidence" value="ECO:0007669"/>
    <property type="project" value="UniProtKB-KW"/>
</dbReference>
<keyword evidence="4" id="KW-1185">Reference proteome</keyword>
<dbReference type="InterPro" id="IPR051044">
    <property type="entry name" value="MAG_DAG_Lipase"/>
</dbReference>
<dbReference type="InterPro" id="IPR022742">
    <property type="entry name" value="Hydrolase_4"/>
</dbReference>
<gene>
    <name evidence="3" type="ORF">IT774_03490</name>
</gene>
<dbReference type="EMBL" id="CP064795">
    <property type="protein sequence ID" value="QPG06277.1"/>
    <property type="molecule type" value="Genomic_DNA"/>
</dbReference>
<dbReference type="PANTHER" id="PTHR11614">
    <property type="entry name" value="PHOSPHOLIPASE-RELATED"/>
    <property type="match status" value="1"/>
</dbReference>
<sequence length="346" mass="38671">MQQVFTAFSQLYQTELNATSRCREGAVNQYRVCAEALRNEGNGPFILHHGKPTKNVAVLFHGLSDSPYFMRALAAVLHDRGFTVVVPLLPGHGLREADAAMKDKQLAERWQQHVEDIMAVSQPLGERFFIGGFSTGGALAVDHYLDAPEDIAGLMLFSGALALTDNAETMHKIWGIKTLAKLIDGDYESHGPNPYKYPAVAGFAGLELMDIIRSIRTRLEEGQRIQVPVFAAHSQADNTTPIKGVKRLLEYADDTNTFFEIDKDYDLCHADLPLNRKLVADMHFKTKMVNVQERCAVPKANPLYRQMIFMLEAFVSAHTEITPGLQDSNRPRPYISYDDFKQATGK</sequence>
<feature type="domain" description="Serine aminopeptidase S33" evidence="2">
    <location>
        <begin position="52"/>
        <end position="172"/>
    </location>
</feature>
<evidence type="ECO:0000256" key="1">
    <source>
        <dbReference type="SAM" id="MobiDB-lite"/>
    </source>
</evidence>
<name>A0A7S9HDT7_9ALTE</name>
<evidence type="ECO:0000313" key="3">
    <source>
        <dbReference type="EMBL" id="QPG06277.1"/>
    </source>
</evidence>
<dbReference type="AlphaFoldDB" id="A0A7S9HDT7"/>
<dbReference type="Gene3D" id="3.40.50.1820">
    <property type="entry name" value="alpha/beta hydrolase"/>
    <property type="match status" value="1"/>
</dbReference>
<feature type="region of interest" description="Disordered" evidence="1">
    <location>
        <begin position="324"/>
        <end position="346"/>
    </location>
</feature>
<protein>
    <submittedName>
        <fullName evidence="3">Alpha/beta fold hydrolase</fullName>
    </submittedName>
</protein>
<dbReference type="RefSeq" id="WP_195811354.1">
    <property type="nucleotide sequence ID" value="NZ_CP064795.1"/>
</dbReference>
<evidence type="ECO:0000259" key="2">
    <source>
        <dbReference type="Pfam" id="PF12146"/>
    </source>
</evidence>
<accession>A0A7S9HDT7</accession>
<reference evidence="3 4" key="1">
    <citation type="submission" date="2020-11" db="EMBL/GenBank/DDBJ databases">
        <title>Complete genome sequence for Salinimonas sp. strain G2-b.</title>
        <authorList>
            <person name="Park S.-J."/>
        </authorList>
    </citation>
    <scope>NUCLEOTIDE SEQUENCE [LARGE SCALE GENOMIC DNA]</scope>
    <source>
        <strain evidence="3 4">G2-b</strain>
    </source>
</reference>
<dbReference type="Pfam" id="PF12146">
    <property type="entry name" value="Hydrolase_4"/>
    <property type="match status" value="1"/>
</dbReference>
<dbReference type="KEGG" id="smaa:IT774_03490"/>
<dbReference type="Proteomes" id="UP000595095">
    <property type="component" value="Chromosome"/>
</dbReference>
<organism evidence="3 4">
    <name type="scientific">Salinimonas marina</name>
    <dbReference type="NCBI Taxonomy" id="2785918"/>
    <lineage>
        <taxon>Bacteria</taxon>
        <taxon>Pseudomonadati</taxon>
        <taxon>Pseudomonadota</taxon>
        <taxon>Gammaproteobacteria</taxon>
        <taxon>Alteromonadales</taxon>
        <taxon>Alteromonadaceae</taxon>
        <taxon>Alteromonas/Salinimonas group</taxon>
        <taxon>Salinimonas</taxon>
    </lineage>
</organism>
<dbReference type="InterPro" id="IPR029058">
    <property type="entry name" value="AB_hydrolase_fold"/>
</dbReference>
<keyword evidence="3" id="KW-0378">Hydrolase</keyword>